<evidence type="ECO:0000313" key="2">
    <source>
        <dbReference type="Proteomes" id="UP000076720"/>
    </source>
</evidence>
<name>A0ABN4PGM5_STRAM</name>
<dbReference type="Proteomes" id="UP000076720">
    <property type="component" value="Chromosome"/>
</dbReference>
<proteinExistence type="predicted"/>
<keyword evidence="2" id="KW-1185">Reference proteome</keyword>
<evidence type="ECO:0000313" key="1">
    <source>
        <dbReference type="EMBL" id="ANB10676.1"/>
    </source>
</evidence>
<gene>
    <name evidence="1" type="ORF">SAM40697_6724</name>
</gene>
<sequence>MVSAAWRGSWWVLLVVKKVWVRGHWAVRWKWVSSRRSPEVRKTSAWLARWTYWRGTVVVSLGGVFSPGAGPRLWRGRTGSAVWIVRDVTLLPLHVVCGG</sequence>
<protein>
    <recommendedName>
        <fullName evidence="3">Secreted protein</fullName>
    </recommendedName>
</protein>
<evidence type="ECO:0008006" key="3">
    <source>
        <dbReference type="Google" id="ProtNLM"/>
    </source>
</evidence>
<organism evidence="1 2">
    <name type="scientific">Streptomyces ambofaciens</name>
    <dbReference type="NCBI Taxonomy" id="1889"/>
    <lineage>
        <taxon>Bacteria</taxon>
        <taxon>Bacillati</taxon>
        <taxon>Actinomycetota</taxon>
        <taxon>Actinomycetes</taxon>
        <taxon>Kitasatosporales</taxon>
        <taxon>Streptomycetaceae</taxon>
        <taxon>Streptomyces</taxon>
    </lineage>
</organism>
<dbReference type="EMBL" id="CP012949">
    <property type="protein sequence ID" value="ANB10676.1"/>
    <property type="molecule type" value="Genomic_DNA"/>
</dbReference>
<accession>A0ABN4PGM5</accession>
<reference evidence="2" key="1">
    <citation type="submission" date="2015-10" db="EMBL/GenBank/DDBJ databases">
        <title>Complete genome sequence of Streptomyces ambofaciens DSM 40697.</title>
        <authorList>
            <person name="Thibessard A."/>
            <person name="Leblond P."/>
        </authorList>
    </citation>
    <scope>NUCLEOTIDE SEQUENCE [LARGE SCALE GENOMIC DNA]</scope>
    <source>
        <strain evidence="2">DSM 40697</strain>
    </source>
</reference>
<reference evidence="1 2" key="2">
    <citation type="journal article" date="2016" name="Genome Announc.">
        <title>Complete Genome Sequence of Streptomyces ambofaciens DSM 40697, a Paradigm for Genome Plasticity Studies.</title>
        <authorList>
            <person name="Thibessard A."/>
            <person name="Leblond P."/>
        </authorList>
    </citation>
    <scope>NUCLEOTIDE SEQUENCE [LARGE SCALE GENOMIC DNA]</scope>
    <source>
        <strain evidence="1 2">DSM 40697</strain>
    </source>
</reference>